<dbReference type="AlphaFoldDB" id="A0A3S1C5D1"/>
<dbReference type="RefSeq" id="WP_127194003.1">
    <property type="nucleotide sequence ID" value="NZ_RZNY01000021.1"/>
</dbReference>
<proteinExistence type="predicted"/>
<dbReference type="Proteomes" id="UP000279446">
    <property type="component" value="Unassembled WGS sequence"/>
</dbReference>
<accession>A0A3S1C5D1</accession>
<comment type="caution">
    <text evidence="1">The sequence shown here is derived from an EMBL/GenBank/DDBJ whole genome shotgun (WGS) entry which is preliminary data.</text>
</comment>
<organism evidence="1 2">
    <name type="scientific">Paenibacillus anaericanus</name>
    <dbReference type="NCBI Taxonomy" id="170367"/>
    <lineage>
        <taxon>Bacteria</taxon>
        <taxon>Bacillati</taxon>
        <taxon>Bacillota</taxon>
        <taxon>Bacilli</taxon>
        <taxon>Bacillales</taxon>
        <taxon>Paenibacillaceae</taxon>
        <taxon>Paenibacillus</taxon>
    </lineage>
</organism>
<evidence type="ECO:0000313" key="2">
    <source>
        <dbReference type="Proteomes" id="UP000279446"/>
    </source>
</evidence>
<protein>
    <submittedName>
        <fullName evidence="1">DUF2971 domain-containing protein</fullName>
    </submittedName>
</protein>
<reference evidence="1 2" key="1">
    <citation type="submission" date="2018-12" db="EMBL/GenBank/DDBJ databases">
        <authorList>
            <person name="Sun L."/>
            <person name="Chen Z."/>
        </authorList>
    </citation>
    <scope>NUCLEOTIDE SEQUENCE [LARGE SCALE GENOMIC DNA]</scope>
    <source>
        <strain evidence="1 2">DSM 15890</strain>
    </source>
</reference>
<dbReference type="OrthoDB" id="190848at2"/>
<name>A0A3S1C5D1_9BACL</name>
<dbReference type="InterPro" id="IPR021352">
    <property type="entry name" value="DUF2971"/>
</dbReference>
<dbReference type="EMBL" id="RZNY01000021">
    <property type="protein sequence ID" value="RUT43280.1"/>
    <property type="molecule type" value="Genomic_DNA"/>
</dbReference>
<dbReference type="Pfam" id="PF11185">
    <property type="entry name" value="DUF2971"/>
    <property type="match status" value="1"/>
</dbReference>
<evidence type="ECO:0000313" key="1">
    <source>
        <dbReference type="EMBL" id="RUT43280.1"/>
    </source>
</evidence>
<gene>
    <name evidence="1" type="ORF">EJP82_20925</name>
</gene>
<keyword evidence="2" id="KW-1185">Reference proteome</keyword>
<sequence>MYRFRSIENLIGEYQELERQQIYFADIEQLNDPMEGKRRYFFQGDRIVWKNLLKNYLLCLERSILLTKLMSDNETFSKDDIPIFISEENLPTKEYEERIKEIKILFFSDERVQSFLNFIDNHRSMIYVDELQVHLKLLHHLAIDIINRMDGLQDVNPTSNNLYKVWDELYDKLEVENAYDVIIQVTSEMLREVDFHSMIKLKDSPKMQSIYFEFPRMYLDSITKLTYPKSYVACFMDNCENSSIWGTYGNSHTGVCLKFKIGESTSPKLSLKTAVSYGGNGYYYDYRDHVLKPIDYTTQVDEIDFFRNLGRLTHNQIWKQWYTDENGNESVCSGDTVHQMDEWITRHWGMYAGAFLKKTVEWSQEREYRIILTSVLDFFEESSNRLLEYKFEDLEGIIFGVRTPYNARIQIIEIIRRKCIESGRKEFDFYEMYISTNKELNQRKMPILITEE</sequence>